<proteinExistence type="predicted"/>
<feature type="transmembrane region" description="Helical" evidence="1">
    <location>
        <begin position="20"/>
        <end position="41"/>
    </location>
</feature>
<dbReference type="AlphaFoldDB" id="A0A931I8B6"/>
<feature type="transmembrane region" description="Helical" evidence="1">
    <location>
        <begin position="53"/>
        <end position="75"/>
    </location>
</feature>
<keyword evidence="3" id="KW-1185">Reference proteome</keyword>
<feature type="transmembrane region" description="Helical" evidence="1">
    <location>
        <begin position="87"/>
        <end position="106"/>
    </location>
</feature>
<evidence type="ECO:0000313" key="3">
    <source>
        <dbReference type="Proteomes" id="UP000655751"/>
    </source>
</evidence>
<protein>
    <recommendedName>
        <fullName evidence="4">DUF2568 domain-containing protein</fullName>
    </recommendedName>
</protein>
<dbReference type="EMBL" id="JADMLG010000003">
    <property type="protein sequence ID" value="MBH0776787.1"/>
    <property type="molecule type" value="Genomic_DNA"/>
</dbReference>
<dbReference type="Proteomes" id="UP000655751">
    <property type="component" value="Unassembled WGS sequence"/>
</dbReference>
<evidence type="ECO:0008006" key="4">
    <source>
        <dbReference type="Google" id="ProtNLM"/>
    </source>
</evidence>
<organism evidence="2 3">
    <name type="scientific">Nocardia bovistercoris</name>
    <dbReference type="NCBI Taxonomy" id="2785916"/>
    <lineage>
        <taxon>Bacteria</taxon>
        <taxon>Bacillati</taxon>
        <taxon>Actinomycetota</taxon>
        <taxon>Actinomycetes</taxon>
        <taxon>Mycobacteriales</taxon>
        <taxon>Nocardiaceae</taxon>
        <taxon>Nocardia</taxon>
    </lineage>
</organism>
<evidence type="ECO:0000256" key="1">
    <source>
        <dbReference type="SAM" id="Phobius"/>
    </source>
</evidence>
<name>A0A931I8B6_9NOCA</name>
<comment type="caution">
    <text evidence="2">The sequence shown here is derived from an EMBL/GenBank/DDBJ whole genome shotgun (WGS) entry which is preliminary data.</text>
</comment>
<gene>
    <name evidence="2" type="ORF">IT779_10875</name>
</gene>
<reference evidence="2" key="1">
    <citation type="submission" date="2020-11" db="EMBL/GenBank/DDBJ databases">
        <title>Nocardia NEAU-351.nov., a novel actinomycete isolated from the cow dung.</title>
        <authorList>
            <person name="Zhang X."/>
        </authorList>
    </citation>
    <scope>NUCLEOTIDE SEQUENCE</scope>
    <source>
        <strain evidence="2">NEAU-351</strain>
    </source>
</reference>
<keyword evidence="1" id="KW-0812">Transmembrane</keyword>
<keyword evidence="1" id="KW-1133">Transmembrane helix</keyword>
<accession>A0A931I8B6</accession>
<dbReference type="RefSeq" id="WP_196149098.1">
    <property type="nucleotide sequence ID" value="NZ_JADMLG010000003.1"/>
</dbReference>
<keyword evidence="1" id="KW-0472">Membrane</keyword>
<evidence type="ECO:0000313" key="2">
    <source>
        <dbReference type="EMBL" id="MBH0776787.1"/>
    </source>
</evidence>
<sequence>MTADSRGDAAAVRRLTRIRIGAATACSLLMLAISFGLALLLREADSPTAADAAAIWVPVVSALIFLGVGVLLFRGRAGRVATRVAEMVLWVDFTALAVGAVALLAIGKISAVLWLTALAFGFDLAVQLRFSRRDGAPSPRGRVEHRRL</sequence>